<keyword evidence="1" id="KW-0479">Metal-binding</keyword>
<accession>A0A917E6M2</accession>
<feature type="transmembrane region" description="Helical" evidence="3">
    <location>
        <begin position="40"/>
        <end position="62"/>
    </location>
</feature>
<name>A0A917E6M2_9FLAO</name>
<evidence type="ECO:0000256" key="1">
    <source>
        <dbReference type="ARBA" id="ARBA00022723"/>
    </source>
</evidence>
<dbReference type="SUPFAM" id="SSF56300">
    <property type="entry name" value="Metallo-dependent phosphatases"/>
    <property type="match status" value="1"/>
</dbReference>
<dbReference type="Proteomes" id="UP000599688">
    <property type="component" value="Unassembled WGS sequence"/>
</dbReference>
<dbReference type="GO" id="GO:0016020">
    <property type="term" value="C:membrane"/>
    <property type="evidence" value="ECO:0007669"/>
    <property type="project" value="GOC"/>
</dbReference>
<evidence type="ECO:0000256" key="2">
    <source>
        <dbReference type="ARBA" id="ARBA00022801"/>
    </source>
</evidence>
<evidence type="ECO:0000259" key="4">
    <source>
        <dbReference type="Pfam" id="PF00149"/>
    </source>
</evidence>
<comment type="caution">
    <text evidence="5">The sequence shown here is derived from an EMBL/GenBank/DDBJ whole genome shotgun (WGS) entry which is preliminary data.</text>
</comment>
<feature type="transmembrane region" description="Helical" evidence="3">
    <location>
        <begin position="126"/>
        <end position="147"/>
    </location>
</feature>
<evidence type="ECO:0000313" key="6">
    <source>
        <dbReference type="Proteomes" id="UP000599688"/>
    </source>
</evidence>
<dbReference type="InterPro" id="IPR051158">
    <property type="entry name" value="Metallophosphoesterase_sf"/>
</dbReference>
<protein>
    <submittedName>
        <fullName evidence="5">Phosphoesterase</fullName>
    </submittedName>
</protein>
<dbReference type="Gene3D" id="3.60.21.10">
    <property type="match status" value="1"/>
</dbReference>
<dbReference type="PANTHER" id="PTHR31302">
    <property type="entry name" value="TRANSMEMBRANE PROTEIN WITH METALLOPHOSPHOESTERASE DOMAIN-RELATED"/>
    <property type="match status" value="1"/>
</dbReference>
<keyword evidence="6" id="KW-1185">Reference proteome</keyword>
<dbReference type="GO" id="GO:0008758">
    <property type="term" value="F:UDP-2,3-diacylglucosamine hydrolase activity"/>
    <property type="evidence" value="ECO:0007669"/>
    <property type="project" value="TreeGrafter"/>
</dbReference>
<keyword evidence="3" id="KW-0812">Transmembrane</keyword>
<evidence type="ECO:0000256" key="3">
    <source>
        <dbReference type="SAM" id="Phobius"/>
    </source>
</evidence>
<dbReference type="AlphaFoldDB" id="A0A917E6M2"/>
<keyword evidence="3" id="KW-0472">Membrane</keyword>
<dbReference type="EMBL" id="BMGL01000004">
    <property type="protein sequence ID" value="GGE08276.1"/>
    <property type="molecule type" value="Genomic_DNA"/>
</dbReference>
<dbReference type="PANTHER" id="PTHR31302:SF31">
    <property type="entry name" value="PHOSPHODIESTERASE YAEI"/>
    <property type="match status" value="1"/>
</dbReference>
<keyword evidence="2" id="KW-0378">Hydrolase</keyword>
<proteinExistence type="predicted"/>
<dbReference type="InterPro" id="IPR004843">
    <property type="entry name" value="Calcineurin-like_PHP"/>
</dbReference>
<dbReference type="InterPro" id="IPR029052">
    <property type="entry name" value="Metallo-depent_PP-like"/>
</dbReference>
<sequence>MSVSNKAIFVQKKMRWIITVFILLLVEVYAFQAFKTLFKLKWSLAIYVLITLLLIGFLMYSFNAPNPNGSFTGLRAYSIGLFLGVAAFKFATILILFGEDVFRIFEALFRKLFTPASFEIPSRRKFISTLAIGIGSLPFLGLLYGMYKGKYNYKVLTYELEFDDLPAAFDGYQITQISDLHCGSFDNRVKVNYGIDLINQQQSDAILFTGDLVNNTAAEMNDWKNDFAKLKAKDGVFSILGNHDYGDYYNWETDRKKVENLDELKSIQKEMGWKLLLDEAHEIKIANEKIAIVGVENWGKGGFKQKGDLDKATQSLSPSDFKILMSHDPSHWDAVSKNHPKKIQLTLSGHTHGMQFGIDIPGWFKWSPVQFRYPQWAGIYREAGKFINVNRGFGYLAYPGRLGIWPEITVIKLKRKVAA</sequence>
<dbReference type="CDD" id="cd07385">
    <property type="entry name" value="MPP_YkuE_C"/>
    <property type="match status" value="1"/>
</dbReference>
<feature type="domain" description="Calcineurin-like phosphoesterase" evidence="4">
    <location>
        <begin position="173"/>
        <end position="353"/>
    </location>
</feature>
<evidence type="ECO:0000313" key="5">
    <source>
        <dbReference type="EMBL" id="GGE08276.1"/>
    </source>
</evidence>
<keyword evidence="3" id="KW-1133">Transmembrane helix</keyword>
<dbReference type="GO" id="GO:0046872">
    <property type="term" value="F:metal ion binding"/>
    <property type="evidence" value="ECO:0007669"/>
    <property type="project" value="UniProtKB-KW"/>
</dbReference>
<dbReference type="Pfam" id="PF00149">
    <property type="entry name" value="Metallophos"/>
    <property type="match status" value="1"/>
</dbReference>
<organism evidence="5 6">
    <name type="scientific">Psychroflexus salis</name>
    <dbReference type="NCBI Taxonomy" id="1526574"/>
    <lineage>
        <taxon>Bacteria</taxon>
        <taxon>Pseudomonadati</taxon>
        <taxon>Bacteroidota</taxon>
        <taxon>Flavobacteriia</taxon>
        <taxon>Flavobacteriales</taxon>
        <taxon>Flavobacteriaceae</taxon>
        <taxon>Psychroflexus</taxon>
    </lineage>
</organism>
<gene>
    <name evidence="5" type="ORF">GCM10010831_07300</name>
</gene>
<reference evidence="5 6" key="1">
    <citation type="journal article" date="2014" name="Int. J. Syst. Evol. Microbiol.">
        <title>Complete genome sequence of Corynebacterium casei LMG S-19264T (=DSM 44701T), isolated from a smear-ripened cheese.</title>
        <authorList>
            <consortium name="US DOE Joint Genome Institute (JGI-PGF)"/>
            <person name="Walter F."/>
            <person name="Albersmeier A."/>
            <person name="Kalinowski J."/>
            <person name="Ruckert C."/>
        </authorList>
    </citation>
    <scope>NUCLEOTIDE SEQUENCE [LARGE SCALE GENOMIC DNA]</scope>
    <source>
        <strain evidence="5 6">CGMCC 1.12925</strain>
    </source>
</reference>
<dbReference type="GO" id="GO:0009245">
    <property type="term" value="P:lipid A biosynthetic process"/>
    <property type="evidence" value="ECO:0007669"/>
    <property type="project" value="TreeGrafter"/>
</dbReference>
<feature type="transmembrane region" description="Helical" evidence="3">
    <location>
        <begin position="74"/>
        <end position="97"/>
    </location>
</feature>